<keyword evidence="3" id="KW-0732">Signal</keyword>
<evidence type="ECO:0000256" key="3">
    <source>
        <dbReference type="SAM" id="SignalP"/>
    </source>
</evidence>
<evidence type="ECO:0000313" key="5">
    <source>
        <dbReference type="Proteomes" id="UP000054097"/>
    </source>
</evidence>
<feature type="compositionally biased region" description="Polar residues" evidence="1">
    <location>
        <begin position="164"/>
        <end position="173"/>
    </location>
</feature>
<name>A0A0C2WMA3_SERVB</name>
<feature type="compositionally biased region" description="Low complexity" evidence="1">
    <location>
        <begin position="118"/>
        <end position="161"/>
    </location>
</feature>
<keyword evidence="2" id="KW-0472">Membrane</keyword>
<dbReference type="EMBL" id="KN824299">
    <property type="protein sequence ID" value="KIM27413.1"/>
    <property type="molecule type" value="Genomic_DNA"/>
</dbReference>
<feature type="transmembrane region" description="Helical" evidence="2">
    <location>
        <begin position="185"/>
        <end position="209"/>
    </location>
</feature>
<dbReference type="HOGENOM" id="CLU_787928_0_0_1"/>
<evidence type="ECO:0008006" key="6">
    <source>
        <dbReference type="Google" id="ProtNLM"/>
    </source>
</evidence>
<proteinExistence type="predicted"/>
<organism evidence="4 5">
    <name type="scientific">Serendipita vermifera MAFF 305830</name>
    <dbReference type="NCBI Taxonomy" id="933852"/>
    <lineage>
        <taxon>Eukaryota</taxon>
        <taxon>Fungi</taxon>
        <taxon>Dikarya</taxon>
        <taxon>Basidiomycota</taxon>
        <taxon>Agaricomycotina</taxon>
        <taxon>Agaricomycetes</taxon>
        <taxon>Sebacinales</taxon>
        <taxon>Serendipitaceae</taxon>
        <taxon>Serendipita</taxon>
    </lineage>
</organism>
<accession>A0A0C2WMA3</accession>
<reference evidence="4 5" key="1">
    <citation type="submission" date="2014-04" db="EMBL/GenBank/DDBJ databases">
        <authorList>
            <consortium name="DOE Joint Genome Institute"/>
            <person name="Kuo A."/>
            <person name="Zuccaro A."/>
            <person name="Kohler A."/>
            <person name="Nagy L.G."/>
            <person name="Floudas D."/>
            <person name="Copeland A."/>
            <person name="Barry K.W."/>
            <person name="Cichocki N."/>
            <person name="Veneault-Fourrey C."/>
            <person name="LaButti K."/>
            <person name="Lindquist E.A."/>
            <person name="Lipzen A."/>
            <person name="Lundell T."/>
            <person name="Morin E."/>
            <person name="Murat C."/>
            <person name="Sun H."/>
            <person name="Tunlid A."/>
            <person name="Henrissat B."/>
            <person name="Grigoriev I.V."/>
            <person name="Hibbett D.S."/>
            <person name="Martin F."/>
            <person name="Nordberg H.P."/>
            <person name="Cantor M.N."/>
            <person name="Hua S.X."/>
        </authorList>
    </citation>
    <scope>NUCLEOTIDE SEQUENCE [LARGE SCALE GENOMIC DNA]</scope>
    <source>
        <strain evidence="4 5">MAFF 305830</strain>
    </source>
</reference>
<feature type="chain" id="PRO_5002170260" description="Mid2 domain-containing protein" evidence="3">
    <location>
        <begin position="17"/>
        <end position="352"/>
    </location>
</feature>
<keyword evidence="2" id="KW-1133">Transmembrane helix</keyword>
<feature type="region of interest" description="Disordered" evidence="1">
    <location>
        <begin position="118"/>
        <end position="185"/>
    </location>
</feature>
<evidence type="ECO:0000256" key="2">
    <source>
        <dbReference type="SAM" id="Phobius"/>
    </source>
</evidence>
<gene>
    <name evidence="4" type="ORF">M408DRAFT_169722</name>
</gene>
<feature type="region of interest" description="Disordered" evidence="1">
    <location>
        <begin position="297"/>
        <end position="352"/>
    </location>
</feature>
<feature type="compositionally biased region" description="Polar residues" evidence="1">
    <location>
        <begin position="297"/>
        <end position="320"/>
    </location>
</feature>
<dbReference type="Proteomes" id="UP000054097">
    <property type="component" value="Unassembled WGS sequence"/>
</dbReference>
<protein>
    <recommendedName>
        <fullName evidence="6">Mid2 domain-containing protein</fullName>
    </recommendedName>
</protein>
<feature type="compositionally biased region" description="Polar residues" evidence="1">
    <location>
        <begin position="271"/>
        <end position="284"/>
    </location>
</feature>
<dbReference type="AlphaFoldDB" id="A0A0C2WMA3"/>
<feature type="region of interest" description="Disordered" evidence="1">
    <location>
        <begin position="269"/>
        <end position="288"/>
    </location>
</feature>
<keyword evidence="5" id="KW-1185">Reference proteome</keyword>
<keyword evidence="2" id="KW-0812">Transmembrane</keyword>
<sequence>MNVVFLILFLVVSSWAQELWNYKRGCPVQTLTFTRGTPPFSFRLVGPIGDRPIYQEETGVGTPYLWTLPPFPETTVDVYIIAFDSIGRRGESRAFNITAEVCAITSMTLSVTFPIAPTTYETPSSTPRTTTSTSTPTLPPSQSSPEQSTSSPTSSSVGPISPQEPDTSSSNGDGTPPPNNSPNTALIAGAAAGGSAALIVVVVAFWFYFSRKRPSKLTGQRDDSVPAMGGSGAPIIAPYTHNNSTYYSGAPISAPYAKNERFSSPIGPTPSAYNSTNPTSSPVAGSSPYFAPNTIQPFAASSQSHPSRQSVIDRSTSPTATEEFPPMYAASTTEANSQRARTKKNEQDCTTH</sequence>
<feature type="signal peptide" evidence="3">
    <location>
        <begin position="1"/>
        <end position="16"/>
    </location>
</feature>
<reference evidence="5" key="2">
    <citation type="submission" date="2015-01" db="EMBL/GenBank/DDBJ databases">
        <title>Evolutionary Origins and Diversification of the Mycorrhizal Mutualists.</title>
        <authorList>
            <consortium name="DOE Joint Genome Institute"/>
            <consortium name="Mycorrhizal Genomics Consortium"/>
            <person name="Kohler A."/>
            <person name="Kuo A."/>
            <person name="Nagy L.G."/>
            <person name="Floudas D."/>
            <person name="Copeland A."/>
            <person name="Barry K.W."/>
            <person name="Cichocki N."/>
            <person name="Veneault-Fourrey C."/>
            <person name="LaButti K."/>
            <person name="Lindquist E.A."/>
            <person name="Lipzen A."/>
            <person name="Lundell T."/>
            <person name="Morin E."/>
            <person name="Murat C."/>
            <person name="Riley R."/>
            <person name="Ohm R."/>
            <person name="Sun H."/>
            <person name="Tunlid A."/>
            <person name="Henrissat B."/>
            <person name="Grigoriev I.V."/>
            <person name="Hibbett D.S."/>
            <person name="Martin F."/>
        </authorList>
    </citation>
    <scope>NUCLEOTIDE SEQUENCE [LARGE SCALE GENOMIC DNA]</scope>
    <source>
        <strain evidence="5">MAFF 305830</strain>
    </source>
</reference>
<feature type="compositionally biased region" description="Polar residues" evidence="1">
    <location>
        <begin position="330"/>
        <end position="339"/>
    </location>
</feature>
<evidence type="ECO:0000313" key="4">
    <source>
        <dbReference type="EMBL" id="KIM27413.1"/>
    </source>
</evidence>
<feature type="compositionally biased region" description="Basic and acidic residues" evidence="1">
    <location>
        <begin position="343"/>
        <end position="352"/>
    </location>
</feature>
<evidence type="ECO:0000256" key="1">
    <source>
        <dbReference type="SAM" id="MobiDB-lite"/>
    </source>
</evidence>